<dbReference type="AlphaFoldDB" id="A0A167U4D8"/>
<keyword evidence="1" id="KW-0812">Transmembrane</keyword>
<proteinExistence type="predicted"/>
<reference evidence="2 3" key="1">
    <citation type="journal article" date="2016" name="Mol. Biol. Evol.">
        <title>Comparative Genomics of Early-Diverging Mushroom-Forming Fungi Provides Insights into the Origins of Lignocellulose Decay Capabilities.</title>
        <authorList>
            <person name="Nagy L.G."/>
            <person name="Riley R."/>
            <person name="Tritt A."/>
            <person name="Adam C."/>
            <person name="Daum C."/>
            <person name="Floudas D."/>
            <person name="Sun H."/>
            <person name="Yadav J.S."/>
            <person name="Pangilinan J."/>
            <person name="Larsson K.H."/>
            <person name="Matsuura K."/>
            <person name="Barry K."/>
            <person name="Labutti K."/>
            <person name="Kuo R."/>
            <person name="Ohm R.A."/>
            <person name="Bhattacharya S.S."/>
            <person name="Shirouzu T."/>
            <person name="Yoshinaga Y."/>
            <person name="Martin F.M."/>
            <person name="Grigoriev I.V."/>
            <person name="Hibbett D.S."/>
        </authorList>
    </citation>
    <scope>NUCLEOTIDE SEQUENCE [LARGE SCALE GENOMIC DNA]</scope>
    <source>
        <strain evidence="2 3">CBS 109695</strain>
    </source>
</reference>
<protein>
    <submittedName>
        <fullName evidence="2">Uncharacterized protein</fullName>
    </submittedName>
</protein>
<keyword evidence="1" id="KW-0472">Membrane</keyword>
<feature type="transmembrane region" description="Helical" evidence="1">
    <location>
        <begin position="65"/>
        <end position="92"/>
    </location>
</feature>
<dbReference type="EMBL" id="KV418041">
    <property type="protein sequence ID" value="KZP03579.1"/>
    <property type="molecule type" value="Genomic_DNA"/>
</dbReference>
<keyword evidence="1" id="KW-1133">Transmembrane helix</keyword>
<dbReference type="Proteomes" id="UP000076532">
    <property type="component" value="Unassembled WGS sequence"/>
</dbReference>
<accession>A0A167U4D8</accession>
<organism evidence="2 3">
    <name type="scientific">Athelia psychrophila</name>
    <dbReference type="NCBI Taxonomy" id="1759441"/>
    <lineage>
        <taxon>Eukaryota</taxon>
        <taxon>Fungi</taxon>
        <taxon>Dikarya</taxon>
        <taxon>Basidiomycota</taxon>
        <taxon>Agaricomycotina</taxon>
        <taxon>Agaricomycetes</taxon>
        <taxon>Agaricomycetidae</taxon>
        <taxon>Atheliales</taxon>
        <taxon>Atheliaceae</taxon>
        <taxon>Athelia</taxon>
    </lineage>
</organism>
<keyword evidence="3" id="KW-1185">Reference proteome</keyword>
<sequence>MFCHRGQAVRDVACALPGSSVDTQAGLPLVRDELGRRLGDFAFSFLLGSGRGGSGGDGSSSSEGLFFLGPLSVLGGFLGGSGLLTGLVCLSLLDALRFLCLHSLCLFSLLAYPLLLILSRLLDSGNPRLLLALRLLSASFSTFFSASFTARSVGLRLLLSHPLLPRLLALHAYTLRLAAPMPIRRAIEAAGRGTGGREARARALRNDRLQIDLAPIRGLDRDLVSSRRAGRTCSRTCSAGVRSWCQGGCCCSGTQESRA</sequence>
<name>A0A167U4D8_9AGAM</name>
<evidence type="ECO:0000313" key="2">
    <source>
        <dbReference type="EMBL" id="KZP03579.1"/>
    </source>
</evidence>
<evidence type="ECO:0000313" key="3">
    <source>
        <dbReference type="Proteomes" id="UP000076532"/>
    </source>
</evidence>
<feature type="transmembrane region" description="Helical" evidence="1">
    <location>
        <begin position="99"/>
        <end position="119"/>
    </location>
</feature>
<gene>
    <name evidence="2" type="ORF">FIBSPDRAFT_467199</name>
</gene>
<evidence type="ECO:0000256" key="1">
    <source>
        <dbReference type="SAM" id="Phobius"/>
    </source>
</evidence>